<accession>A0ABU4EZN7</accession>
<gene>
    <name evidence="2" type="ORF">R4198_23745</name>
</gene>
<protein>
    <submittedName>
        <fullName evidence="2">DsbA family protein</fullName>
    </submittedName>
</protein>
<dbReference type="SUPFAM" id="SSF52833">
    <property type="entry name" value="Thioredoxin-like"/>
    <property type="match status" value="1"/>
</dbReference>
<proteinExistence type="predicted"/>
<dbReference type="InterPro" id="IPR036249">
    <property type="entry name" value="Thioredoxin-like_sf"/>
</dbReference>
<evidence type="ECO:0000256" key="1">
    <source>
        <dbReference type="SAM" id="MobiDB-lite"/>
    </source>
</evidence>
<keyword evidence="3" id="KW-1185">Reference proteome</keyword>
<dbReference type="InterPro" id="IPR053977">
    <property type="entry name" value="Rv2466c-like"/>
</dbReference>
<comment type="caution">
    <text evidence="2">The sequence shown here is derived from an EMBL/GenBank/DDBJ whole genome shotgun (WGS) entry which is preliminary data.</text>
</comment>
<dbReference type="Proteomes" id="UP001185792">
    <property type="component" value="Unassembled WGS sequence"/>
</dbReference>
<evidence type="ECO:0000313" key="3">
    <source>
        <dbReference type="Proteomes" id="UP001185792"/>
    </source>
</evidence>
<dbReference type="RefSeq" id="WP_317714694.1">
    <property type="nucleotide sequence ID" value="NZ_JAWLUM010000005.1"/>
</dbReference>
<dbReference type="Gene3D" id="3.40.30.10">
    <property type="entry name" value="Glutaredoxin"/>
    <property type="match status" value="1"/>
</dbReference>
<reference evidence="2 3" key="1">
    <citation type="submission" date="2023-10" db="EMBL/GenBank/DDBJ databases">
        <title>Development of a sustainable strategy for remediation of hydrocarbon-contaminated territories based on the waste exchange concept.</title>
        <authorList>
            <person name="Krivoruchko A."/>
        </authorList>
    </citation>
    <scope>NUCLEOTIDE SEQUENCE [LARGE SCALE GENOMIC DNA]</scope>
    <source>
        <strain evidence="2 3">IEGM 1236</strain>
    </source>
</reference>
<dbReference type="Pfam" id="PF22234">
    <property type="entry name" value="Rv2466c-like"/>
    <property type="match status" value="1"/>
</dbReference>
<organism evidence="2 3">
    <name type="scientific">Williamsia marianensis</name>
    <dbReference type="NCBI Taxonomy" id="85044"/>
    <lineage>
        <taxon>Bacteria</taxon>
        <taxon>Bacillati</taxon>
        <taxon>Actinomycetota</taxon>
        <taxon>Actinomycetes</taxon>
        <taxon>Mycobacteriales</taxon>
        <taxon>Nocardiaceae</taxon>
        <taxon>Williamsia</taxon>
    </lineage>
</organism>
<dbReference type="EMBL" id="JAWLUM010000005">
    <property type="protein sequence ID" value="MDV7136718.1"/>
    <property type="molecule type" value="Genomic_DNA"/>
</dbReference>
<feature type="region of interest" description="Disordered" evidence="1">
    <location>
        <begin position="187"/>
        <end position="206"/>
    </location>
</feature>
<evidence type="ECO:0000313" key="2">
    <source>
        <dbReference type="EMBL" id="MDV7136718.1"/>
    </source>
</evidence>
<sequence>MTTIDFYFDPACPFAWAASRWLVNTAQRRPMTITWRQMSLAILNEGTEVPAKQRHHLEVSQQLGRVLAAAHDASGDTALGPLYTSLGQRLHTRGAPLTTELVIEALTESDMDPQLAAQMNNAVFDSSVRVAHQESQHRLGDTGGSPIVCIDGHCFFGPVLTAIPDATEGDDLFDALLTLAGTRSFAQLQRPHQGHQHSPTDDQAPR</sequence>
<name>A0ABU4EZN7_WILMA</name>